<dbReference type="SUPFAM" id="SSF54534">
    <property type="entry name" value="FKBP-like"/>
    <property type="match status" value="1"/>
</dbReference>
<keyword evidence="3" id="KW-1185">Reference proteome</keyword>
<name>A0ABW7ND62_9BACT</name>
<evidence type="ECO:0000313" key="2">
    <source>
        <dbReference type="EMBL" id="MFH6985561.1"/>
    </source>
</evidence>
<dbReference type="InterPro" id="IPR036953">
    <property type="entry name" value="GreA/GreB_C_sf"/>
</dbReference>
<keyword evidence="2" id="KW-0251">Elongation factor</keyword>
<evidence type="ECO:0000313" key="3">
    <source>
        <dbReference type="Proteomes" id="UP001610063"/>
    </source>
</evidence>
<gene>
    <name evidence="2" type="ORF">ACHKAR_19065</name>
</gene>
<reference evidence="2 3" key="1">
    <citation type="journal article" date="2013" name="Int. J. Syst. Evol. Microbiol.">
        <title>Marinoscillum luteum sp. nov., isolated from marine sediment.</title>
        <authorList>
            <person name="Cha I.T."/>
            <person name="Park S.J."/>
            <person name="Kim S.J."/>
            <person name="Kim J.G."/>
            <person name="Jung M.Y."/>
            <person name="Shin K.S."/>
            <person name="Kwon K.K."/>
            <person name="Yang S.H."/>
            <person name="Seo Y.S."/>
            <person name="Rhee S.K."/>
        </authorList>
    </citation>
    <scope>NUCLEOTIDE SEQUENCE [LARGE SCALE GENOMIC DNA]</scope>
    <source>
        <strain evidence="2 3">KCTC 23939</strain>
    </source>
</reference>
<dbReference type="InterPro" id="IPR001437">
    <property type="entry name" value="Tscrpt_elong_fac_GreA/B_C"/>
</dbReference>
<organism evidence="2 3">
    <name type="scientific">Marinoscillum luteum</name>
    <dbReference type="NCBI Taxonomy" id="861051"/>
    <lineage>
        <taxon>Bacteria</taxon>
        <taxon>Pseudomonadati</taxon>
        <taxon>Bacteroidota</taxon>
        <taxon>Cytophagia</taxon>
        <taxon>Cytophagales</taxon>
        <taxon>Reichenbachiellaceae</taxon>
        <taxon>Marinoscillum</taxon>
    </lineage>
</organism>
<dbReference type="RefSeq" id="WP_395418985.1">
    <property type="nucleotide sequence ID" value="NZ_JBIPKE010000020.1"/>
</dbReference>
<comment type="caution">
    <text evidence="2">The sequence shown here is derived from an EMBL/GenBank/DDBJ whole genome shotgun (WGS) entry which is preliminary data.</text>
</comment>
<dbReference type="PANTHER" id="PTHR30437:SF5">
    <property type="entry name" value="REGULATOR OF NUCLEOSIDE DIPHOSPHATE KINASE"/>
    <property type="match status" value="1"/>
</dbReference>
<dbReference type="InterPro" id="IPR023459">
    <property type="entry name" value="Tscrpt_elong_fac_GreA/B_fam"/>
</dbReference>
<sequence length="135" mass="15608">MNRRLITIIDYERLLALKELALLTTETSENVRKLYTELMHAHMLKPGYISENAITMNSRILLRELHTGRQIDLTITYPRDSNAMERRVSVFSEIGTALLGKLVGDRVSWKIKGREAHFEILEVLYQPEAVGHFNL</sequence>
<evidence type="ECO:0000259" key="1">
    <source>
        <dbReference type="Pfam" id="PF01272"/>
    </source>
</evidence>
<dbReference type="GO" id="GO:0003746">
    <property type="term" value="F:translation elongation factor activity"/>
    <property type="evidence" value="ECO:0007669"/>
    <property type="project" value="UniProtKB-KW"/>
</dbReference>
<dbReference type="EMBL" id="JBIPKE010000020">
    <property type="protein sequence ID" value="MFH6985561.1"/>
    <property type="molecule type" value="Genomic_DNA"/>
</dbReference>
<protein>
    <submittedName>
        <fullName evidence="2">GreA/GreB family elongation factor</fullName>
    </submittedName>
</protein>
<feature type="domain" description="Transcription elongation factor GreA/GreB C-terminal" evidence="1">
    <location>
        <begin position="51"/>
        <end position="125"/>
    </location>
</feature>
<proteinExistence type="predicted"/>
<keyword evidence="2" id="KW-0648">Protein biosynthesis</keyword>
<dbReference type="Gene3D" id="3.10.50.30">
    <property type="entry name" value="Transcription elongation factor, GreA/GreB, C-terminal domain"/>
    <property type="match status" value="1"/>
</dbReference>
<dbReference type="Pfam" id="PF01272">
    <property type="entry name" value="GreA_GreB"/>
    <property type="match status" value="1"/>
</dbReference>
<dbReference type="Proteomes" id="UP001610063">
    <property type="component" value="Unassembled WGS sequence"/>
</dbReference>
<dbReference type="PANTHER" id="PTHR30437">
    <property type="entry name" value="TRANSCRIPTION ELONGATION FACTOR GREA"/>
    <property type="match status" value="1"/>
</dbReference>
<accession>A0ABW7ND62</accession>